<gene>
    <name evidence="1" type="ORF">CEY11_01975</name>
</gene>
<reference evidence="2" key="1">
    <citation type="submission" date="2017-06" db="EMBL/GenBank/DDBJ databases">
        <title>Herbaspirillum phytohormonus sp. nov., isolated from the root nodule of Robinia pseudoacacia in lead-zinc mine.</title>
        <authorList>
            <person name="Fan M."/>
            <person name="Lin Y."/>
        </authorList>
    </citation>
    <scope>NUCLEOTIDE SEQUENCE [LARGE SCALE GENOMIC DNA]</scope>
    <source>
        <strain evidence="2">SC-089</strain>
    </source>
</reference>
<evidence type="ECO:0000313" key="2">
    <source>
        <dbReference type="Proteomes" id="UP000214603"/>
    </source>
</evidence>
<protein>
    <submittedName>
        <fullName evidence="1">Uncharacterized protein</fullName>
    </submittedName>
</protein>
<sequence>MFMTSFDLKRPPSADEALGMAWWNILKPSERVYWLTKAGHACNVANAWAAFKRHQAYPTNSSSQDTS</sequence>
<dbReference type="Proteomes" id="UP000214603">
    <property type="component" value="Unassembled WGS sequence"/>
</dbReference>
<dbReference type="AlphaFoldDB" id="A0A225MWE0"/>
<evidence type="ECO:0000313" key="1">
    <source>
        <dbReference type="EMBL" id="OWT65535.1"/>
    </source>
</evidence>
<accession>A0A225MWE0</accession>
<dbReference type="EMBL" id="NJIH01000002">
    <property type="protein sequence ID" value="OWT65535.1"/>
    <property type="molecule type" value="Genomic_DNA"/>
</dbReference>
<keyword evidence="2" id="KW-1185">Reference proteome</keyword>
<proteinExistence type="predicted"/>
<name>A0A225MWE0_9BURK</name>
<organism evidence="1 2">
    <name type="scientific">Candidimonas nitroreducens</name>
    <dbReference type="NCBI Taxonomy" id="683354"/>
    <lineage>
        <taxon>Bacteria</taxon>
        <taxon>Pseudomonadati</taxon>
        <taxon>Pseudomonadota</taxon>
        <taxon>Betaproteobacteria</taxon>
        <taxon>Burkholderiales</taxon>
        <taxon>Alcaligenaceae</taxon>
        <taxon>Candidimonas</taxon>
    </lineage>
</organism>
<comment type="caution">
    <text evidence="1">The sequence shown here is derived from an EMBL/GenBank/DDBJ whole genome shotgun (WGS) entry which is preliminary data.</text>
</comment>